<gene>
    <name evidence="9" type="ORF">SAMN05660710_01432</name>
</gene>
<dbReference type="PANTHER" id="PTHR42844:SF1">
    <property type="entry name" value="DIHYDRONEOPTERIN ALDOLASE 1-RELATED"/>
    <property type="match status" value="1"/>
</dbReference>
<reference evidence="9 10" key="1">
    <citation type="submission" date="2016-10" db="EMBL/GenBank/DDBJ databases">
        <authorList>
            <person name="de Groot N.N."/>
        </authorList>
    </citation>
    <scope>NUCLEOTIDE SEQUENCE [LARGE SCALE GENOMIC DNA]</scope>
    <source>
        <strain evidence="9 10">CGMCC 1.8925</strain>
    </source>
</reference>
<dbReference type="GO" id="GO:0046656">
    <property type="term" value="P:folic acid biosynthetic process"/>
    <property type="evidence" value="ECO:0007669"/>
    <property type="project" value="UniProtKB-KW"/>
</dbReference>
<comment type="catalytic activity">
    <reaction evidence="1">
        <text>7,8-dihydroneopterin = 6-hydroxymethyl-7,8-dihydropterin + glycolaldehyde</text>
        <dbReference type="Rhea" id="RHEA:10540"/>
        <dbReference type="ChEBI" id="CHEBI:17001"/>
        <dbReference type="ChEBI" id="CHEBI:17071"/>
        <dbReference type="ChEBI" id="CHEBI:44841"/>
        <dbReference type="EC" id="4.1.2.25"/>
    </reaction>
</comment>
<dbReference type="InterPro" id="IPR043133">
    <property type="entry name" value="GTP-CH-I_C/QueF"/>
</dbReference>
<accession>A0A1G5FJ30</accession>
<dbReference type="EMBL" id="FMVT01000004">
    <property type="protein sequence ID" value="SCY39167.1"/>
    <property type="molecule type" value="Genomic_DNA"/>
</dbReference>
<proteinExistence type="inferred from homology"/>
<dbReference type="Proteomes" id="UP000199502">
    <property type="component" value="Unassembled WGS sequence"/>
</dbReference>
<evidence type="ECO:0000313" key="10">
    <source>
        <dbReference type="Proteomes" id="UP000199502"/>
    </source>
</evidence>
<comment type="pathway">
    <text evidence="2">Cofactor biosynthesis; tetrahydrofolate biosynthesis; 2-amino-4-hydroxy-6-hydroxymethyl-7,8-dihydropteridine diphosphate from 7,8-dihydroneopterin triphosphate: step 3/4.</text>
</comment>
<keyword evidence="6" id="KW-0456">Lyase</keyword>
<evidence type="ECO:0000256" key="1">
    <source>
        <dbReference type="ARBA" id="ARBA00001353"/>
    </source>
</evidence>
<dbReference type="STRING" id="336292.SAMN05660710_01432"/>
<keyword evidence="10" id="KW-1185">Reference proteome</keyword>
<keyword evidence="5" id="KW-0289">Folate biosynthesis</keyword>
<dbReference type="InterPro" id="IPR006157">
    <property type="entry name" value="FolB_dom"/>
</dbReference>
<evidence type="ECO:0000256" key="2">
    <source>
        <dbReference type="ARBA" id="ARBA00005013"/>
    </source>
</evidence>
<evidence type="ECO:0000256" key="6">
    <source>
        <dbReference type="ARBA" id="ARBA00023239"/>
    </source>
</evidence>
<comment type="similarity">
    <text evidence="3">Belongs to the DHNA family.</text>
</comment>
<dbReference type="Gene3D" id="3.30.1130.10">
    <property type="match status" value="1"/>
</dbReference>
<organism evidence="9 10">
    <name type="scientific">Paracoccus tibetensis</name>
    <dbReference type="NCBI Taxonomy" id="336292"/>
    <lineage>
        <taxon>Bacteria</taxon>
        <taxon>Pseudomonadati</taxon>
        <taxon>Pseudomonadota</taxon>
        <taxon>Alphaproteobacteria</taxon>
        <taxon>Rhodobacterales</taxon>
        <taxon>Paracoccaceae</taxon>
        <taxon>Paracoccus</taxon>
    </lineage>
</organism>
<sequence length="265" mass="28239">MTQADRIFLRDHVLSAEIGAFQSERGREQRLRFNLDVELRDPVTGAGDEVDRILSYDVLVQAVDTAMAAQRYDLVETLAERIVAEVLAHPQAAAITVTVEKLDRGPGSLGVSLRRDRASMPATGVQANWRLLLWNAAAPRPEGRVVVVPPETGLPLPPGANRRRIQLLALDQSAWALAGELSLEVAATRTELEAAIHMATPVVWAPARLAAEAEDGGTSPLELALWLGARLGAAGLDLALPADAAMPDLPAGTRLPVARLASGAE</sequence>
<dbReference type="PANTHER" id="PTHR42844">
    <property type="entry name" value="DIHYDRONEOPTERIN ALDOLASE 1-RELATED"/>
    <property type="match status" value="1"/>
</dbReference>
<dbReference type="GO" id="GO:0005737">
    <property type="term" value="C:cytoplasm"/>
    <property type="evidence" value="ECO:0007669"/>
    <property type="project" value="TreeGrafter"/>
</dbReference>
<evidence type="ECO:0000256" key="7">
    <source>
        <dbReference type="ARBA" id="ARBA00032903"/>
    </source>
</evidence>
<evidence type="ECO:0000259" key="8">
    <source>
        <dbReference type="SMART" id="SM00905"/>
    </source>
</evidence>
<protein>
    <recommendedName>
        <fullName evidence="4">dihydroneopterin aldolase</fullName>
        <ecNumber evidence="4">4.1.2.25</ecNumber>
    </recommendedName>
    <alternativeName>
        <fullName evidence="7">7,8-dihydroneopterin aldolase</fullName>
    </alternativeName>
</protein>
<dbReference type="SUPFAM" id="SSF55620">
    <property type="entry name" value="Tetrahydrobiopterin biosynthesis enzymes-like"/>
    <property type="match status" value="1"/>
</dbReference>
<evidence type="ECO:0000256" key="4">
    <source>
        <dbReference type="ARBA" id="ARBA00013043"/>
    </source>
</evidence>
<dbReference type="NCBIfam" id="TIGR00526">
    <property type="entry name" value="folB_dom"/>
    <property type="match status" value="1"/>
</dbReference>
<dbReference type="EC" id="4.1.2.25" evidence="4"/>
<name>A0A1G5FJ30_9RHOB</name>
<dbReference type="OrthoDB" id="7678026at2"/>
<dbReference type="InterPro" id="IPR006156">
    <property type="entry name" value="Dihydroneopterin_aldolase"/>
</dbReference>
<evidence type="ECO:0000256" key="3">
    <source>
        <dbReference type="ARBA" id="ARBA00005708"/>
    </source>
</evidence>
<dbReference type="SMART" id="SM00905">
    <property type="entry name" value="FolB"/>
    <property type="match status" value="1"/>
</dbReference>
<dbReference type="GO" id="GO:0004150">
    <property type="term" value="F:dihydroneopterin aldolase activity"/>
    <property type="evidence" value="ECO:0007669"/>
    <property type="project" value="UniProtKB-EC"/>
</dbReference>
<dbReference type="Pfam" id="PF02152">
    <property type="entry name" value="FolB"/>
    <property type="match status" value="1"/>
</dbReference>
<dbReference type="AlphaFoldDB" id="A0A1G5FJ30"/>
<dbReference type="RefSeq" id="WP_090741759.1">
    <property type="nucleotide sequence ID" value="NZ_FMVT01000004.1"/>
</dbReference>
<feature type="domain" description="Dihydroneopterin aldolase/epimerase" evidence="8">
    <location>
        <begin position="7"/>
        <end position="115"/>
    </location>
</feature>
<evidence type="ECO:0000256" key="5">
    <source>
        <dbReference type="ARBA" id="ARBA00022909"/>
    </source>
</evidence>
<evidence type="ECO:0000313" key="9">
    <source>
        <dbReference type="EMBL" id="SCY39167.1"/>
    </source>
</evidence>